<protein>
    <submittedName>
        <fullName evidence="2">Uncharacterized protein</fullName>
    </submittedName>
</protein>
<reference evidence="2" key="1">
    <citation type="submission" date="2021-01" db="EMBL/GenBank/DDBJ databases">
        <authorList>
            <person name="Corre E."/>
            <person name="Pelletier E."/>
            <person name="Niang G."/>
            <person name="Scheremetjew M."/>
            <person name="Finn R."/>
            <person name="Kale V."/>
            <person name="Holt S."/>
            <person name="Cochrane G."/>
            <person name="Meng A."/>
            <person name="Brown T."/>
            <person name="Cohen L."/>
        </authorList>
    </citation>
    <scope>NUCLEOTIDE SEQUENCE</scope>
    <source>
        <strain evidence="2">B596</strain>
    </source>
</reference>
<evidence type="ECO:0000313" key="2">
    <source>
        <dbReference type="EMBL" id="CAD8729854.1"/>
    </source>
</evidence>
<accession>A0A7S0TC37</accession>
<name>A0A7S0TC37_9STRA</name>
<feature type="chain" id="PRO_5031168928" evidence="1">
    <location>
        <begin position="24"/>
        <end position="450"/>
    </location>
</feature>
<organism evidence="2">
    <name type="scientific">Pseudo-nitzschia delicatissima</name>
    <dbReference type="NCBI Taxonomy" id="44447"/>
    <lineage>
        <taxon>Eukaryota</taxon>
        <taxon>Sar</taxon>
        <taxon>Stramenopiles</taxon>
        <taxon>Ochrophyta</taxon>
        <taxon>Bacillariophyta</taxon>
        <taxon>Bacillariophyceae</taxon>
        <taxon>Bacillariophycidae</taxon>
        <taxon>Bacillariales</taxon>
        <taxon>Bacillariaceae</taxon>
        <taxon>Pseudo-nitzschia</taxon>
    </lineage>
</organism>
<sequence>MMRVSIMFVQSVILMLALMEAGAFLAPTPQTIRSVKLHATEENEGMMEGLVAAGSSLQSQLASAFSNLEESDQYDAVLTGLCAKILDEPSLSGDDVIVMLDDPISLLEEMNARRVKAGSRSLMALVDAAAASKDSKTMAKVISLSAKNGSVSQYGLLQRDVTQLPTMTNSKVQCPDGVTRTRGERLANLPDIPTDERGSEISSALAVSGVLGFCWVAGILDLEPISTATNFIWVLIVAIGALDNFYDLLKFGTNTFAKDKVELPQELPLGLGSGALTGTVVQGFNRLINVDTERECECEAAAFFVAYTLGLPCFSFKPNALEAAVMVAESSQPDNDIDPLLTNNGMMKMLVWLMAPVAMESEKHPQLIQSDPREAGGFMERLEKSSLVNNEDLWWLDVGAEQEKEDMLKWAYAEADLLLRRQRTVVTEITERLASGAATVGDCVAAIENY</sequence>
<gene>
    <name evidence="2" type="ORF">PDEL0327_LOCUS1347</name>
</gene>
<dbReference type="EMBL" id="HBFG01001798">
    <property type="protein sequence ID" value="CAD8729854.1"/>
    <property type="molecule type" value="Transcribed_RNA"/>
</dbReference>
<proteinExistence type="predicted"/>
<evidence type="ECO:0000256" key="1">
    <source>
        <dbReference type="SAM" id="SignalP"/>
    </source>
</evidence>
<keyword evidence="1" id="KW-0732">Signal</keyword>
<feature type="signal peptide" evidence="1">
    <location>
        <begin position="1"/>
        <end position="23"/>
    </location>
</feature>
<dbReference type="AlphaFoldDB" id="A0A7S0TC37"/>